<comment type="subcellular location">
    <subcellularLocation>
        <location evidence="1">Nucleus</location>
    </subcellularLocation>
</comment>
<organism evidence="8 9">
    <name type="scientific">Botryobasidium botryosum (strain FD-172 SS1)</name>
    <dbReference type="NCBI Taxonomy" id="930990"/>
    <lineage>
        <taxon>Eukaryota</taxon>
        <taxon>Fungi</taxon>
        <taxon>Dikarya</taxon>
        <taxon>Basidiomycota</taxon>
        <taxon>Agaricomycotina</taxon>
        <taxon>Agaricomycetes</taxon>
        <taxon>Cantharellales</taxon>
        <taxon>Botryobasidiaceae</taxon>
        <taxon>Botryobasidium</taxon>
    </lineage>
</organism>
<dbReference type="Pfam" id="PF04082">
    <property type="entry name" value="Fungal_trans"/>
    <property type="match status" value="1"/>
</dbReference>
<evidence type="ECO:0000256" key="3">
    <source>
        <dbReference type="ARBA" id="ARBA00023015"/>
    </source>
</evidence>
<dbReference type="Proteomes" id="UP000027195">
    <property type="component" value="Unassembled WGS sequence"/>
</dbReference>
<dbReference type="SUPFAM" id="SSF57701">
    <property type="entry name" value="Zn2/Cys6 DNA-binding domain"/>
    <property type="match status" value="1"/>
</dbReference>
<dbReference type="STRING" id="930990.A0A067N2F1"/>
<evidence type="ECO:0000256" key="2">
    <source>
        <dbReference type="ARBA" id="ARBA00022723"/>
    </source>
</evidence>
<evidence type="ECO:0000259" key="7">
    <source>
        <dbReference type="PROSITE" id="PS50048"/>
    </source>
</evidence>
<keyword evidence="5" id="KW-0539">Nucleus</keyword>
<evidence type="ECO:0000313" key="8">
    <source>
        <dbReference type="EMBL" id="KDQ21140.1"/>
    </source>
</evidence>
<dbReference type="EMBL" id="KL198016">
    <property type="protein sequence ID" value="KDQ21140.1"/>
    <property type="molecule type" value="Genomic_DNA"/>
</dbReference>
<dbReference type="PANTHER" id="PTHR47338">
    <property type="entry name" value="ZN(II)2CYS6 TRANSCRIPTION FACTOR (EUROFUNG)-RELATED"/>
    <property type="match status" value="1"/>
</dbReference>
<dbReference type="AlphaFoldDB" id="A0A067N2F1"/>
<dbReference type="Gene3D" id="4.10.240.10">
    <property type="entry name" value="Zn(2)-C6 fungal-type DNA-binding domain"/>
    <property type="match status" value="1"/>
</dbReference>
<dbReference type="InterPro" id="IPR050815">
    <property type="entry name" value="TF_fung"/>
</dbReference>
<dbReference type="PROSITE" id="PS50048">
    <property type="entry name" value="ZN2_CY6_FUNGAL_2"/>
    <property type="match status" value="1"/>
</dbReference>
<evidence type="ECO:0000313" key="9">
    <source>
        <dbReference type="Proteomes" id="UP000027195"/>
    </source>
</evidence>
<evidence type="ECO:0000256" key="6">
    <source>
        <dbReference type="SAM" id="MobiDB-lite"/>
    </source>
</evidence>
<feature type="region of interest" description="Disordered" evidence="6">
    <location>
        <begin position="75"/>
        <end position="100"/>
    </location>
</feature>
<sequence>MTSSRKMSPVLTRGKACLICRGKKHKCDALKPACGPCIRSGMAGNCVYNTEPVKSALRKLEDKARELEEMVNRLNGRKSITATSDTASSPGFSTGPPTPPPAPYIGFVTGPIILPAESMFFESPSPKFIDCPGFPSPLQKSAKSLQDPFNMLMRQDQLPPQIQSHLINIFLAHRWHYATDFNVPRFLAAAELPQSHSSSVHPALIDAMCLLGCMHSGTSFIRYEGLFLKRTTTSLRSALHHASKLFDFIRAEALLGCYYYVKARGVEAHSLISATIRFAMACQLHEINPDMNTNQNPLLAPPRDLIELGDRIYLFWSLFCIDRSGSLITGLPSELPIDDEKITTPWPCPLEYYIDGRALQVQHKTLASMRYDYIDPYDPNDPFDNVQTFFSKCLHFLNRAATLAQLSLKNGEDHAEEITHTGKSLSRLCDSLTNYRRVHGLYGGNTAHDGVLVLAITGTHAAWIQLLNISAGTVDSAWQQRLEVARQSMQIVREAIAADPASLHLLLGLMWTPVYEVLAAELGRFQQLGDTAGAQYVQGELDELMGALRLLHDVFPFKMDMHVEHLRRFGYHAIPIRL</sequence>
<evidence type="ECO:0000256" key="5">
    <source>
        <dbReference type="ARBA" id="ARBA00023242"/>
    </source>
</evidence>
<dbReference type="GO" id="GO:0006351">
    <property type="term" value="P:DNA-templated transcription"/>
    <property type="evidence" value="ECO:0007669"/>
    <property type="project" value="InterPro"/>
</dbReference>
<accession>A0A067N2F1</accession>
<dbReference type="InParanoid" id="A0A067N2F1"/>
<dbReference type="InterPro" id="IPR001138">
    <property type="entry name" value="Zn2Cys6_DnaBD"/>
</dbReference>
<feature type="compositionally biased region" description="Low complexity" evidence="6">
    <location>
        <begin position="86"/>
        <end position="95"/>
    </location>
</feature>
<evidence type="ECO:0000256" key="1">
    <source>
        <dbReference type="ARBA" id="ARBA00004123"/>
    </source>
</evidence>
<dbReference type="InterPro" id="IPR007219">
    <property type="entry name" value="XnlR_reg_dom"/>
</dbReference>
<keyword evidence="4" id="KW-0804">Transcription</keyword>
<protein>
    <recommendedName>
        <fullName evidence="7">Zn(2)-C6 fungal-type domain-containing protein</fullName>
    </recommendedName>
</protein>
<evidence type="ECO:0000256" key="4">
    <source>
        <dbReference type="ARBA" id="ARBA00023163"/>
    </source>
</evidence>
<dbReference type="GO" id="GO:0003677">
    <property type="term" value="F:DNA binding"/>
    <property type="evidence" value="ECO:0007669"/>
    <property type="project" value="InterPro"/>
</dbReference>
<dbReference type="GO" id="GO:0008270">
    <property type="term" value="F:zinc ion binding"/>
    <property type="evidence" value="ECO:0007669"/>
    <property type="project" value="InterPro"/>
</dbReference>
<dbReference type="SMART" id="SM00906">
    <property type="entry name" value="Fungal_trans"/>
    <property type="match status" value="1"/>
</dbReference>
<dbReference type="GO" id="GO:0005634">
    <property type="term" value="C:nucleus"/>
    <property type="evidence" value="ECO:0007669"/>
    <property type="project" value="UniProtKB-SubCell"/>
</dbReference>
<keyword evidence="2" id="KW-0479">Metal-binding</keyword>
<name>A0A067N2F1_BOTB1</name>
<dbReference type="CDD" id="cd12148">
    <property type="entry name" value="fungal_TF_MHR"/>
    <property type="match status" value="1"/>
</dbReference>
<dbReference type="GO" id="GO:0000981">
    <property type="term" value="F:DNA-binding transcription factor activity, RNA polymerase II-specific"/>
    <property type="evidence" value="ECO:0007669"/>
    <property type="project" value="InterPro"/>
</dbReference>
<dbReference type="PROSITE" id="PS00463">
    <property type="entry name" value="ZN2_CY6_FUNGAL_1"/>
    <property type="match status" value="1"/>
</dbReference>
<dbReference type="OrthoDB" id="2309723at2759"/>
<feature type="domain" description="Zn(2)-C6 fungal-type" evidence="7">
    <location>
        <begin position="16"/>
        <end position="48"/>
    </location>
</feature>
<reference evidence="9" key="1">
    <citation type="journal article" date="2014" name="Proc. Natl. Acad. Sci. U.S.A.">
        <title>Extensive sampling of basidiomycete genomes demonstrates inadequacy of the white-rot/brown-rot paradigm for wood decay fungi.</title>
        <authorList>
            <person name="Riley R."/>
            <person name="Salamov A.A."/>
            <person name="Brown D.W."/>
            <person name="Nagy L.G."/>
            <person name="Floudas D."/>
            <person name="Held B.W."/>
            <person name="Levasseur A."/>
            <person name="Lombard V."/>
            <person name="Morin E."/>
            <person name="Otillar R."/>
            <person name="Lindquist E.A."/>
            <person name="Sun H."/>
            <person name="LaButti K.M."/>
            <person name="Schmutz J."/>
            <person name="Jabbour D."/>
            <person name="Luo H."/>
            <person name="Baker S.E."/>
            <person name="Pisabarro A.G."/>
            <person name="Walton J.D."/>
            <person name="Blanchette R.A."/>
            <person name="Henrissat B."/>
            <person name="Martin F."/>
            <person name="Cullen D."/>
            <person name="Hibbett D.S."/>
            <person name="Grigoriev I.V."/>
        </authorList>
    </citation>
    <scope>NUCLEOTIDE SEQUENCE [LARGE SCALE GENOMIC DNA]</scope>
    <source>
        <strain evidence="9">FD-172 SS1</strain>
    </source>
</reference>
<proteinExistence type="predicted"/>
<dbReference type="HOGENOM" id="CLU_022337_0_0_1"/>
<dbReference type="CDD" id="cd00067">
    <property type="entry name" value="GAL4"/>
    <property type="match status" value="1"/>
</dbReference>
<dbReference type="Pfam" id="PF00172">
    <property type="entry name" value="Zn_clus"/>
    <property type="match status" value="1"/>
</dbReference>
<dbReference type="InterPro" id="IPR036864">
    <property type="entry name" value="Zn2-C6_fun-type_DNA-bd_sf"/>
</dbReference>
<dbReference type="PANTHER" id="PTHR47338:SF29">
    <property type="entry name" value="ZN(2)-C6 FUNGAL-TYPE DOMAIN-CONTAINING PROTEIN"/>
    <property type="match status" value="1"/>
</dbReference>
<keyword evidence="9" id="KW-1185">Reference proteome</keyword>
<keyword evidence="3" id="KW-0805">Transcription regulation</keyword>
<dbReference type="SMART" id="SM00066">
    <property type="entry name" value="GAL4"/>
    <property type="match status" value="1"/>
</dbReference>
<gene>
    <name evidence="8" type="ORF">BOTBODRAFT_49840</name>
</gene>